<dbReference type="GO" id="GO:0003677">
    <property type="term" value="F:DNA binding"/>
    <property type="evidence" value="ECO:0007669"/>
    <property type="project" value="UniProtKB-KW"/>
</dbReference>
<reference evidence="3" key="1">
    <citation type="submission" date="2020-03" db="EMBL/GenBank/DDBJ databases">
        <title>The deep terrestrial virosphere.</title>
        <authorList>
            <person name="Holmfeldt K."/>
            <person name="Nilsson E."/>
            <person name="Simone D."/>
            <person name="Lopez-Fernandez M."/>
            <person name="Wu X."/>
            <person name="de Brujin I."/>
            <person name="Lundin D."/>
            <person name="Andersson A."/>
            <person name="Bertilsson S."/>
            <person name="Dopson M."/>
        </authorList>
    </citation>
    <scope>NUCLEOTIDE SEQUENCE</scope>
    <source>
        <strain evidence="3">MM415B01784</strain>
    </source>
</reference>
<dbReference type="InterPro" id="IPR001387">
    <property type="entry name" value="Cro/C1-type_HTH"/>
</dbReference>
<evidence type="ECO:0000259" key="2">
    <source>
        <dbReference type="PROSITE" id="PS50943"/>
    </source>
</evidence>
<name>A0A6M3IH19_9ZZZZ</name>
<dbReference type="GO" id="GO:0005829">
    <property type="term" value="C:cytosol"/>
    <property type="evidence" value="ECO:0007669"/>
    <property type="project" value="TreeGrafter"/>
</dbReference>
<dbReference type="PANTHER" id="PTHR46797">
    <property type="entry name" value="HTH-TYPE TRANSCRIPTIONAL REGULATOR"/>
    <property type="match status" value="1"/>
</dbReference>
<dbReference type="InterPro" id="IPR050807">
    <property type="entry name" value="TransReg_Diox_bact_type"/>
</dbReference>
<dbReference type="SMART" id="SM00530">
    <property type="entry name" value="HTH_XRE"/>
    <property type="match status" value="1"/>
</dbReference>
<evidence type="ECO:0000313" key="3">
    <source>
        <dbReference type="EMBL" id="QJA56820.1"/>
    </source>
</evidence>
<protein>
    <submittedName>
        <fullName evidence="3">Putative DNA binding, helix-turn-helix domain containing protein</fullName>
    </submittedName>
</protein>
<organism evidence="3">
    <name type="scientific">viral metagenome</name>
    <dbReference type="NCBI Taxonomy" id="1070528"/>
    <lineage>
        <taxon>unclassified sequences</taxon>
        <taxon>metagenomes</taxon>
        <taxon>organismal metagenomes</taxon>
    </lineage>
</organism>
<gene>
    <name evidence="3" type="ORF">MM415B01784_0010</name>
</gene>
<dbReference type="Gene3D" id="1.10.260.40">
    <property type="entry name" value="lambda repressor-like DNA-binding domains"/>
    <property type="match status" value="1"/>
</dbReference>
<dbReference type="PANTHER" id="PTHR46797:SF1">
    <property type="entry name" value="METHYLPHOSPHONATE SYNTHASE"/>
    <property type="match status" value="1"/>
</dbReference>
<dbReference type="AlphaFoldDB" id="A0A6M3IH19"/>
<proteinExistence type="predicted"/>
<dbReference type="EMBL" id="MT141240">
    <property type="protein sequence ID" value="QJA56820.1"/>
    <property type="molecule type" value="Genomic_DNA"/>
</dbReference>
<accession>A0A6M3IH19</accession>
<dbReference type="SUPFAM" id="SSF47413">
    <property type="entry name" value="lambda repressor-like DNA-binding domains"/>
    <property type="match status" value="1"/>
</dbReference>
<dbReference type="GO" id="GO:0003700">
    <property type="term" value="F:DNA-binding transcription factor activity"/>
    <property type="evidence" value="ECO:0007669"/>
    <property type="project" value="TreeGrafter"/>
</dbReference>
<dbReference type="CDD" id="cd00093">
    <property type="entry name" value="HTH_XRE"/>
    <property type="match status" value="1"/>
</dbReference>
<evidence type="ECO:0000256" key="1">
    <source>
        <dbReference type="ARBA" id="ARBA00023125"/>
    </source>
</evidence>
<dbReference type="PROSITE" id="PS50943">
    <property type="entry name" value="HTH_CROC1"/>
    <property type="match status" value="1"/>
</dbReference>
<sequence length="86" mass="9994">MKLGKQIREMREDAGMTQLRLAELSGLTNTYICEIEHDRKRPSIDSLCRILYVFGLYLAYVRENQISETKSAFIITDIFFVEGEDV</sequence>
<feature type="domain" description="HTH cro/C1-type" evidence="2">
    <location>
        <begin position="7"/>
        <end position="61"/>
    </location>
</feature>
<dbReference type="Pfam" id="PF01381">
    <property type="entry name" value="HTH_3"/>
    <property type="match status" value="1"/>
</dbReference>
<keyword evidence="1" id="KW-0238">DNA-binding</keyword>
<dbReference type="InterPro" id="IPR010982">
    <property type="entry name" value="Lambda_DNA-bd_dom_sf"/>
</dbReference>